<evidence type="ECO:0000256" key="6">
    <source>
        <dbReference type="ARBA" id="ARBA00023306"/>
    </source>
</evidence>
<evidence type="ECO:0000256" key="9">
    <source>
        <dbReference type="SAM" id="MobiDB-lite"/>
    </source>
</evidence>
<evidence type="ECO:0000256" key="8">
    <source>
        <dbReference type="SAM" id="Coils"/>
    </source>
</evidence>
<feature type="coiled-coil region" evidence="8">
    <location>
        <begin position="1210"/>
        <end position="1242"/>
    </location>
</feature>
<evidence type="ECO:0000256" key="5">
    <source>
        <dbReference type="ARBA" id="ARBA00023242"/>
    </source>
</evidence>
<keyword evidence="12" id="KW-1185">Reference proteome</keyword>
<dbReference type="InterPro" id="IPR026971">
    <property type="entry name" value="CND1/NCAPD3"/>
</dbReference>
<dbReference type="PANTHER" id="PTHR14222:SF1">
    <property type="entry name" value="CONDENSIN-2 COMPLEX SUBUNIT D3"/>
    <property type="match status" value="1"/>
</dbReference>
<dbReference type="InterPro" id="IPR032682">
    <property type="entry name" value="Cnd1_C"/>
</dbReference>
<evidence type="ECO:0000256" key="3">
    <source>
        <dbReference type="ARBA" id="ARBA00022776"/>
    </source>
</evidence>
<dbReference type="GO" id="GO:0007076">
    <property type="term" value="P:mitotic chromosome condensation"/>
    <property type="evidence" value="ECO:0007669"/>
    <property type="project" value="UniProtKB-UniRule"/>
</dbReference>
<keyword evidence="5 7" id="KW-0539">Nucleus</keyword>
<evidence type="ECO:0000256" key="4">
    <source>
        <dbReference type="ARBA" id="ARBA00023067"/>
    </source>
</evidence>
<dbReference type="Proteomes" id="UP000472262">
    <property type="component" value="Unassembled WGS sequence"/>
</dbReference>
<dbReference type="Pfam" id="PF12717">
    <property type="entry name" value="Cnd1"/>
    <property type="match status" value="1"/>
</dbReference>
<dbReference type="GO" id="GO:0000796">
    <property type="term" value="C:condensin complex"/>
    <property type="evidence" value="ECO:0007669"/>
    <property type="project" value="UniProtKB-UniRule"/>
</dbReference>
<keyword evidence="6 7" id="KW-0131">Cell cycle</keyword>
<comment type="subunit">
    <text evidence="7">Component of the condensin-2 complex.</text>
</comment>
<proteinExistence type="predicted"/>
<dbReference type="GO" id="GO:0005634">
    <property type="term" value="C:nucleus"/>
    <property type="evidence" value="ECO:0007669"/>
    <property type="project" value="UniProtKB-SubCell"/>
</dbReference>
<feature type="region of interest" description="Disordered" evidence="9">
    <location>
        <begin position="148"/>
        <end position="184"/>
    </location>
</feature>
<dbReference type="GO" id="GO:0010032">
    <property type="term" value="P:meiotic chromosome condensation"/>
    <property type="evidence" value="ECO:0007669"/>
    <property type="project" value="TreeGrafter"/>
</dbReference>
<comment type="subcellular location">
    <subcellularLocation>
        <location evidence="1 7">Nucleus</location>
    </subcellularLocation>
</comment>
<gene>
    <name evidence="11" type="primary">ncapd3</name>
</gene>
<dbReference type="SUPFAM" id="SSF48371">
    <property type="entry name" value="ARM repeat"/>
    <property type="match status" value="1"/>
</dbReference>
<dbReference type="PANTHER" id="PTHR14222">
    <property type="entry name" value="CONDENSIN"/>
    <property type="match status" value="1"/>
</dbReference>
<dbReference type="InterPro" id="IPR016024">
    <property type="entry name" value="ARM-type_fold"/>
</dbReference>
<dbReference type="AlphaFoldDB" id="A0A672MFD1"/>
<keyword evidence="8" id="KW-0175">Coiled coil</keyword>
<dbReference type="InterPro" id="IPR012371">
    <property type="entry name" value="NCAPD3"/>
</dbReference>
<organism evidence="11 12">
    <name type="scientific">Sinocyclocheilus grahami</name>
    <name type="common">Dianchi golden-line fish</name>
    <name type="synonym">Barbus grahami</name>
    <dbReference type="NCBI Taxonomy" id="75366"/>
    <lineage>
        <taxon>Eukaryota</taxon>
        <taxon>Metazoa</taxon>
        <taxon>Chordata</taxon>
        <taxon>Craniata</taxon>
        <taxon>Vertebrata</taxon>
        <taxon>Euteleostomi</taxon>
        <taxon>Actinopterygii</taxon>
        <taxon>Neopterygii</taxon>
        <taxon>Teleostei</taxon>
        <taxon>Ostariophysi</taxon>
        <taxon>Cypriniformes</taxon>
        <taxon>Cyprinidae</taxon>
        <taxon>Cyprininae</taxon>
        <taxon>Sinocyclocheilus</taxon>
    </lineage>
</organism>
<feature type="domain" description="Condensin complex subunit 1 C-terminal" evidence="10">
    <location>
        <begin position="919"/>
        <end position="1087"/>
    </location>
</feature>
<keyword evidence="2 7" id="KW-0132">Cell division</keyword>
<reference evidence="11" key="2">
    <citation type="submission" date="2025-09" db="UniProtKB">
        <authorList>
            <consortium name="Ensembl"/>
        </authorList>
    </citation>
    <scope>IDENTIFICATION</scope>
</reference>
<dbReference type="FunFam" id="1.25.10.10:FF:000345">
    <property type="entry name" value="Condensin-2 complex subunit D3"/>
    <property type="match status" value="1"/>
</dbReference>
<evidence type="ECO:0000259" key="10">
    <source>
        <dbReference type="Pfam" id="PF12717"/>
    </source>
</evidence>
<dbReference type="InterPro" id="IPR011989">
    <property type="entry name" value="ARM-like"/>
</dbReference>
<comment type="function">
    <text evidence="7">Regulatory subunit of the condensin-2 complex, a complex which establishes mitotic chromosome architecture and is involved in physical rigidity of the chromatid axis.</text>
</comment>
<accession>A0A672MFD1</accession>
<dbReference type="FunFam" id="1.25.10.10:FF:001184">
    <property type="entry name" value="Condensin-2 complex subunit D3"/>
    <property type="match status" value="1"/>
</dbReference>
<name>A0A672MFD1_SINGR</name>
<dbReference type="GO" id="GO:0042393">
    <property type="term" value="F:histone binding"/>
    <property type="evidence" value="ECO:0007669"/>
    <property type="project" value="TreeGrafter"/>
</dbReference>
<reference evidence="11" key="1">
    <citation type="submission" date="2025-08" db="UniProtKB">
        <authorList>
            <consortium name="Ensembl"/>
        </authorList>
    </citation>
    <scope>IDENTIFICATION</scope>
</reference>
<evidence type="ECO:0000313" key="12">
    <source>
        <dbReference type="Proteomes" id="UP000472262"/>
    </source>
</evidence>
<dbReference type="GO" id="GO:0000779">
    <property type="term" value="C:condensed chromosome, centromeric region"/>
    <property type="evidence" value="ECO:0007669"/>
    <property type="project" value="UniProtKB-UniRule"/>
</dbReference>
<keyword evidence="4 7" id="KW-0226">DNA condensation</keyword>
<dbReference type="PIRSF" id="PIRSF036508">
    <property type="entry name" value="Condns_HCP-6"/>
    <property type="match status" value="1"/>
</dbReference>
<dbReference type="GO" id="GO:0051301">
    <property type="term" value="P:cell division"/>
    <property type="evidence" value="ECO:0007669"/>
    <property type="project" value="UniProtKB-UniRule"/>
</dbReference>
<evidence type="ECO:0000313" key="11">
    <source>
        <dbReference type="Ensembl" id="ENSSGRP00000035554.1"/>
    </source>
</evidence>
<dbReference type="Ensembl" id="ENSSGRT00000038165.1">
    <property type="protein sequence ID" value="ENSSGRP00000035554.1"/>
    <property type="gene ID" value="ENSSGRG00000019478.1"/>
</dbReference>
<evidence type="ECO:0000256" key="2">
    <source>
        <dbReference type="ARBA" id="ARBA00022618"/>
    </source>
</evidence>
<protein>
    <recommendedName>
        <fullName evidence="7">Condensin-2 complex subunit D3</fullName>
    </recommendedName>
</protein>
<keyword evidence="3 7" id="KW-0498">Mitosis</keyword>
<evidence type="ECO:0000256" key="1">
    <source>
        <dbReference type="ARBA" id="ARBA00004123"/>
    </source>
</evidence>
<dbReference type="Gene3D" id="1.25.10.10">
    <property type="entry name" value="Leucine-rich Repeat Variant"/>
    <property type="match status" value="2"/>
</dbReference>
<sequence>MEFISALQLLKLNSVSTAWVDAVWDFEFTHTEPLDPVIEEEIKEDPDVFKSVYMQLLPFSNEDDDNTQSIWVVFGENGVSAKTLVAVLSYFILSAKTKSPSLEQRLCGLQAASLYLLLLKIPGSVANKVYHQILFDTCLNMPLKCWPQDSSKKRKKDSLKSSQGDTKTGKRSKPPKKVSEEMEIDDDEEEGVYFSAQDLLKLREGIVLLVRTLLRLLERFSLRDKPQSADSCSFCVFSRSVNQLKSLPELSYHGLGLLCSTIHGEGDECCRRVFRKLLYVILMMKTQERSKPCLLAPSQTVCALILHIVDKQREATLPLLRILVQHICHQMVEKSEYRASGAQTVGKLMAKMPCQDYAAIIKWLYSYSRNNKVAFRMFALDVAMVLLEQSERDVDDTVDPELAVFLPHRFLVHNIVYNHRNDVSPTVRGHALHCLAQCLELDSQNATKCVHELFSNSAQTMLESGRSEQTLKRRETVQKTALTFRTIELTKHKSITTTHRSVMNTSLQTMTLFKKHVSDPKTNARKSALETVMSLLKHGVISCSAENLSILSDRCRDPAVSVKKKAMQCLIDLLAALPENREVQEAWLRGVLPAVMDSESSVQEKALECLDHVVIAHIKSQGKYQDSDASQKLAWELLGLLCEKCQDLNRYFSKAFSVWAPQQKFTPAFVNGLLSHTEGERAAAAWLLLAKIASCSPKLNYGTILDTWENIIRSPVVSVTMTGHILSVLGDIASNLNDDTNTRIVDDLMSWLKTFSLPLEVISSCVDTLVRFARSDNTQDTLKFLNRFCGELVSVCESYLSGVILQEKGAENINEDLLVKHLYTLGAASLHCPSKVEKRIFLLVQSVLTPSEQQPVPAEGEDLPASQPLSQFKPNSMPTVVRAHAVITLGKLCLQHEELMLKYLPVFARELEVGTELAVRSNVVVVMCDLCVRYTNTVTRYISNISACLRDKDPIVREQTLIMLTNLLQEEYVKWKGALFFRFAIALVDPDPTIADLCEYCLVDLLLKKSPLMFSQHFIECIFHFNSYEKHKKYNKFPQTESEKSKFSLKGPQNKGKRFRIYRFLLKNFTDEKRFNITTKICQDILASFVDSELPLDSEGSEMLADIFDILSLKEMKLTAMSGPAAGEEPQEDEMAMAKAVLQVAQKKLVSQVQKRNFVENVIPIIISLKKTLEEQHSPVLKHLMAYLQVTMQDYRSQVKELFAADEQLAAEVEYNLKQFEKEKQQQEQQQMENQLANFTLSPRRNVSQTYTCIEKKLVPRQWNVESPLVQKLRTKKRF</sequence>
<evidence type="ECO:0000256" key="7">
    <source>
        <dbReference type="PIRNR" id="PIRNR036508"/>
    </source>
</evidence>